<keyword evidence="1" id="KW-0732">Signal</keyword>
<dbReference type="InterPro" id="IPR046697">
    <property type="entry name" value="DUF6567"/>
</dbReference>
<accession>A0ABS1HJY7</accession>
<dbReference type="PROSITE" id="PS51257">
    <property type="entry name" value="PROKAR_LIPOPROTEIN"/>
    <property type="match status" value="1"/>
</dbReference>
<evidence type="ECO:0000256" key="1">
    <source>
        <dbReference type="SAM" id="SignalP"/>
    </source>
</evidence>
<dbReference type="RefSeq" id="WP_200464816.1">
    <property type="nucleotide sequence ID" value="NZ_JAENRR010000018.1"/>
</dbReference>
<evidence type="ECO:0008006" key="4">
    <source>
        <dbReference type="Google" id="ProtNLM"/>
    </source>
</evidence>
<proteinExistence type="predicted"/>
<sequence>MKNLFITLIVVITLSSCATHSGIITGNASISDANFNIKELAIDTANTQLVFGIGGLGKDALVLKAKRNLYTNYPSRKGQAFANVSVDIKRSFYPFVFNTKATISADVIDFNTAQEDSSFIAFNENFSKVFDSPFEANQKVI</sequence>
<organism evidence="2 3">
    <name type="scientific">Carboxylicivirga marina</name>
    <dbReference type="NCBI Taxonomy" id="2800988"/>
    <lineage>
        <taxon>Bacteria</taxon>
        <taxon>Pseudomonadati</taxon>
        <taxon>Bacteroidota</taxon>
        <taxon>Bacteroidia</taxon>
        <taxon>Marinilabiliales</taxon>
        <taxon>Marinilabiliaceae</taxon>
        <taxon>Carboxylicivirga</taxon>
    </lineage>
</organism>
<dbReference type="Proteomes" id="UP000605676">
    <property type="component" value="Unassembled WGS sequence"/>
</dbReference>
<dbReference type="Pfam" id="PF20205">
    <property type="entry name" value="DUF6567"/>
    <property type="match status" value="1"/>
</dbReference>
<comment type="caution">
    <text evidence="2">The sequence shown here is derived from an EMBL/GenBank/DDBJ whole genome shotgun (WGS) entry which is preliminary data.</text>
</comment>
<feature type="signal peptide" evidence="1">
    <location>
        <begin position="1"/>
        <end position="21"/>
    </location>
</feature>
<dbReference type="EMBL" id="JAENRR010000018">
    <property type="protein sequence ID" value="MBK3517588.1"/>
    <property type="molecule type" value="Genomic_DNA"/>
</dbReference>
<reference evidence="2 3" key="1">
    <citation type="submission" date="2021-01" db="EMBL/GenBank/DDBJ databases">
        <title>Carboxyliciviraga sp.nov., isolated from coastal sediments.</title>
        <authorList>
            <person name="Lu D."/>
            <person name="Zhang T."/>
        </authorList>
    </citation>
    <scope>NUCLEOTIDE SEQUENCE [LARGE SCALE GENOMIC DNA]</scope>
    <source>
        <strain evidence="2 3">N1Y132</strain>
    </source>
</reference>
<gene>
    <name evidence="2" type="ORF">JIV24_09615</name>
</gene>
<feature type="chain" id="PRO_5045519729" description="Lipoprotein" evidence="1">
    <location>
        <begin position="22"/>
        <end position="141"/>
    </location>
</feature>
<name>A0ABS1HJY7_9BACT</name>
<evidence type="ECO:0000313" key="3">
    <source>
        <dbReference type="Proteomes" id="UP000605676"/>
    </source>
</evidence>
<protein>
    <recommendedName>
        <fullName evidence="4">Lipoprotein</fullName>
    </recommendedName>
</protein>
<keyword evidence="3" id="KW-1185">Reference proteome</keyword>
<evidence type="ECO:0000313" key="2">
    <source>
        <dbReference type="EMBL" id="MBK3517588.1"/>
    </source>
</evidence>